<keyword evidence="2" id="KW-0695">RNA-directed DNA polymerase</keyword>
<proteinExistence type="evidence at transcript level"/>
<dbReference type="AlphaFoldDB" id="Q3YAE3"/>
<dbReference type="OrthoDB" id="289721at2759"/>
<protein>
    <submittedName>
        <fullName evidence="2">Telomerase reverse transcriptase isoform G2</fullName>
    </submittedName>
</protein>
<sequence>QFVSKLQERTSLRNAIVVEQGSILSTLLCSLCYGDMENKL</sequence>
<evidence type="ECO:0000313" key="2">
    <source>
        <dbReference type="EMBL" id="AAZ79382.1"/>
    </source>
</evidence>
<dbReference type="PROSITE" id="PS50878">
    <property type="entry name" value="RT_POL"/>
    <property type="match status" value="1"/>
</dbReference>
<feature type="non-terminal residue" evidence="2">
    <location>
        <position position="1"/>
    </location>
</feature>
<dbReference type="InterPro" id="IPR000477">
    <property type="entry name" value="RT_dom"/>
</dbReference>
<organism evidence="2">
    <name type="scientific">Gallus gallus</name>
    <name type="common">Chicken</name>
    <dbReference type="NCBI Taxonomy" id="9031"/>
    <lineage>
        <taxon>Eukaryota</taxon>
        <taxon>Metazoa</taxon>
        <taxon>Chordata</taxon>
        <taxon>Craniata</taxon>
        <taxon>Vertebrata</taxon>
        <taxon>Euteleostomi</taxon>
        <taxon>Archelosauria</taxon>
        <taxon>Archosauria</taxon>
        <taxon>Dinosauria</taxon>
        <taxon>Saurischia</taxon>
        <taxon>Theropoda</taxon>
        <taxon>Coelurosauria</taxon>
        <taxon>Aves</taxon>
        <taxon>Neognathae</taxon>
        <taxon>Galloanserae</taxon>
        <taxon>Galliformes</taxon>
        <taxon>Phasianidae</taxon>
        <taxon>Phasianinae</taxon>
        <taxon>Gallus</taxon>
    </lineage>
</organism>
<keyword evidence="2" id="KW-0808">Transferase</keyword>
<evidence type="ECO:0000259" key="1">
    <source>
        <dbReference type="PROSITE" id="PS50878"/>
    </source>
</evidence>
<gene>
    <name evidence="2" type="primary">TERT</name>
</gene>
<feature type="domain" description="Reverse transcriptase" evidence="1">
    <location>
        <begin position="1"/>
        <end position="40"/>
    </location>
</feature>
<keyword evidence="2" id="KW-0548">Nucleotidyltransferase</keyword>
<accession>Q3YAE3</accession>
<name>Q3YAE3_CHICK</name>
<feature type="non-terminal residue" evidence="2">
    <location>
        <position position="40"/>
    </location>
</feature>
<dbReference type="EMBL" id="DQ148465">
    <property type="protein sequence ID" value="AAZ79382.1"/>
    <property type="molecule type" value="mRNA"/>
</dbReference>
<dbReference type="GO" id="GO:0003964">
    <property type="term" value="F:RNA-directed DNA polymerase activity"/>
    <property type="evidence" value="ECO:0007669"/>
    <property type="project" value="UniProtKB-KW"/>
</dbReference>
<reference evidence="2" key="1">
    <citation type="journal article" date="2006" name="J. Virol.">
        <title>Mechanism of telomerase activation by v-Rel and its contribution to transformation.</title>
        <authorList>
            <person name="Hrdlickova R."/>
            <person name="Nehyba J."/>
            <person name="Liss A.S."/>
            <person name="Bose H.R. Jr"/>
        </authorList>
    </citation>
    <scope>NUCLEOTIDE SEQUENCE</scope>
</reference>